<gene>
    <name evidence="2" type="ORF">GCM10009850_027550</name>
</gene>
<reference evidence="2 3" key="1">
    <citation type="journal article" date="2019" name="Int. J. Syst. Evol. Microbiol.">
        <title>The Global Catalogue of Microorganisms (GCM) 10K type strain sequencing project: providing services to taxonomists for standard genome sequencing and annotation.</title>
        <authorList>
            <consortium name="The Broad Institute Genomics Platform"/>
            <consortium name="The Broad Institute Genome Sequencing Center for Infectious Disease"/>
            <person name="Wu L."/>
            <person name="Ma J."/>
        </authorList>
    </citation>
    <scope>NUCLEOTIDE SEQUENCE [LARGE SCALE GENOMIC DNA]</scope>
    <source>
        <strain evidence="2 3">JCM 16114</strain>
    </source>
</reference>
<dbReference type="EMBL" id="BAAAQX010000006">
    <property type="protein sequence ID" value="GAA2207297.1"/>
    <property type="molecule type" value="Genomic_DNA"/>
</dbReference>
<name>A0ABN3CD30_9ACTN</name>
<dbReference type="Proteomes" id="UP001499843">
    <property type="component" value="Unassembled WGS sequence"/>
</dbReference>
<accession>A0ABN3CD30</accession>
<comment type="caution">
    <text evidence="2">The sequence shown here is derived from an EMBL/GenBank/DDBJ whole genome shotgun (WGS) entry which is preliminary data.</text>
</comment>
<dbReference type="RefSeq" id="WP_344474334.1">
    <property type="nucleotide sequence ID" value="NZ_BAAAQX010000006.1"/>
</dbReference>
<feature type="region of interest" description="Disordered" evidence="1">
    <location>
        <begin position="1"/>
        <end position="25"/>
    </location>
</feature>
<evidence type="ECO:0000313" key="3">
    <source>
        <dbReference type="Proteomes" id="UP001499843"/>
    </source>
</evidence>
<evidence type="ECO:0000256" key="1">
    <source>
        <dbReference type="SAM" id="MobiDB-lite"/>
    </source>
</evidence>
<sequence length="210" mass="23134">MTAVDRGARKGPPAEDPPALTAGQRKAAMREGRRASRRIWKQAMAQKKLITEPMTAAAASALGAAYVHEMQEHARAESSAALKRLIDRRGDLLREISRQAAEVLREHEANGQASARTRVRLLELITAWRVDVASCHQNALVRHSRAGQLVACYWEGVLRRRIRRRSKGGVTVGSVPLIEPDPLWDAPDELLLTHLRGASGPVRRALDLVG</sequence>
<keyword evidence="3" id="KW-1185">Reference proteome</keyword>
<proteinExistence type="predicted"/>
<evidence type="ECO:0000313" key="2">
    <source>
        <dbReference type="EMBL" id="GAA2207297.1"/>
    </source>
</evidence>
<organism evidence="2 3">
    <name type="scientific">Nonomuraea monospora</name>
    <dbReference type="NCBI Taxonomy" id="568818"/>
    <lineage>
        <taxon>Bacteria</taxon>
        <taxon>Bacillati</taxon>
        <taxon>Actinomycetota</taxon>
        <taxon>Actinomycetes</taxon>
        <taxon>Streptosporangiales</taxon>
        <taxon>Streptosporangiaceae</taxon>
        <taxon>Nonomuraea</taxon>
    </lineage>
</organism>
<protein>
    <submittedName>
        <fullName evidence="2">Uncharacterized protein</fullName>
    </submittedName>
</protein>